<evidence type="ECO:0000256" key="1">
    <source>
        <dbReference type="SAM" id="Coils"/>
    </source>
</evidence>
<dbReference type="AlphaFoldDB" id="A0A7W3Y7V2"/>
<evidence type="ECO:0008006" key="4">
    <source>
        <dbReference type="Google" id="ProtNLM"/>
    </source>
</evidence>
<keyword evidence="1" id="KW-0175">Coiled coil</keyword>
<feature type="coiled-coil region" evidence="1">
    <location>
        <begin position="53"/>
        <end position="94"/>
    </location>
</feature>
<dbReference type="RefSeq" id="WP_182597992.1">
    <property type="nucleotide sequence ID" value="NZ_JACIVC010000052.1"/>
</dbReference>
<gene>
    <name evidence="2" type="ORF">H5S40_04265</name>
</gene>
<dbReference type="EMBL" id="JACIVC010000052">
    <property type="protein sequence ID" value="MBB1069370.1"/>
    <property type="molecule type" value="Genomic_DNA"/>
</dbReference>
<evidence type="ECO:0000313" key="2">
    <source>
        <dbReference type="EMBL" id="MBB1069370.1"/>
    </source>
</evidence>
<comment type="caution">
    <text evidence="2">The sequence shown here is derived from an EMBL/GenBank/DDBJ whole genome shotgun (WGS) entry which is preliminary data.</text>
</comment>
<keyword evidence="3" id="KW-1185">Reference proteome</keyword>
<protein>
    <recommendedName>
        <fullName evidence="4">Antitoxin</fullName>
    </recommendedName>
</protein>
<evidence type="ECO:0000313" key="3">
    <source>
        <dbReference type="Proteomes" id="UP000518316"/>
    </source>
</evidence>
<accession>A0A7W3Y7V2</accession>
<name>A0A7W3Y7V2_9LACO</name>
<proteinExistence type="predicted"/>
<reference evidence="2 3" key="1">
    <citation type="submission" date="2020-07" db="EMBL/GenBank/DDBJ databases">
        <title>Description of Limosilactobacillus balticus sp. nov., Limosilactobacillus agrestis sp. nov., Limosilactobacillus albertensis sp. nov., Limosilactobacillus rudii sp. nov., Limosilactobacillus fastidiosus sp. nov., five novel Limosilactobacillus species isolated from the vertebrate gastrointestinal tract, and proposal of 6 subspecies of Limosilactobacillus reuteri adapted to the gastrointestinal tract of specific vertebrate hosts.</title>
        <authorList>
            <person name="Li F."/>
            <person name="Cheng C."/>
            <person name="Zheng J."/>
            <person name="Quevedo R.M."/>
            <person name="Li J."/>
            <person name="Roos S."/>
            <person name="Gaenzle M.G."/>
            <person name="Walter J."/>
        </authorList>
    </citation>
    <scope>NUCLEOTIDE SEQUENCE [LARGE SCALE GENOMIC DNA]</scope>
    <source>
        <strain evidence="2 3">RRLNB_1_1</strain>
    </source>
</reference>
<sequence length="103" mass="12148">MLRKHLHETYMMTQKLFVKNIDYALKANDNARRTITVKKGNQIVAVVLTSHTIEQVDNEIERLEAAHQEDQFKIKKLKKQNEILQARLDLQNKISNKDDFPFN</sequence>
<organism evidence="2 3">
    <name type="scientific">Limosilactobacillus albertensis</name>
    <dbReference type="NCBI Taxonomy" id="2759752"/>
    <lineage>
        <taxon>Bacteria</taxon>
        <taxon>Bacillati</taxon>
        <taxon>Bacillota</taxon>
        <taxon>Bacilli</taxon>
        <taxon>Lactobacillales</taxon>
        <taxon>Lactobacillaceae</taxon>
        <taxon>Limosilactobacillus</taxon>
    </lineage>
</organism>
<dbReference type="Proteomes" id="UP000518316">
    <property type="component" value="Unassembled WGS sequence"/>
</dbReference>